<evidence type="ECO:0000313" key="1">
    <source>
        <dbReference type="EMBL" id="CAH0726966.1"/>
    </source>
</evidence>
<dbReference type="Gene3D" id="1.10.238.20">
    <property type="entry name" value="Pheromone/general odorant binding protein domain"/>
    <property type="match status" value="1"/>
</dbReference>
<name>A0A8J9UV26_9NEOP</name>
<sequence length="115" mass="12867">MACTKDYSVDMKDLLSLQKLIIPTKPEVKCLLACAYKKAKTMNSKGLYDLEAGYKIAEMTKNGDEKRLENARKLVDICAKVNDEEVSDGEKGCERAVLIFKCLTENAPKLGFKIE</sequence>
<feature type="non-terminal residue" evidence="1">
    <location>
        <position position="115"/>
    </location>
</feature>
<dbReference type="Proteomes" id="UP000838878">
    <property type="component" value="Chromosome 6"/>
</dbReference>
<dbReference type="EMBL" id="OV170226">
    <property type="protein sequence ID" value="CAH0726966.1"/>
    <property type="molecule type" value="Genomic_DNA"/>
</dbReference>
<evidence type="ECO:0000313" key="2">
    <source>
        <dbReference type="Proteomes" id="UP000838878"/>
    </source>
</evidence>
<protein>
    <submittedName>
        <fullName evidence="1">Uncharacterized protein</fullName>
    </submittedName>
</protein>
<dbReference type="InterPro" id="IPR036728">
    <property type="entry name" value="PBP_GOBP_sf"/>
</dbReference>
<dbReference type="SUPFAM" id="SSF47565">
    <property type="entry name" value="Insect pheromone/odorant-binding proteins"/>
    <property type="match status" value="1"/>
</dbReference>
<dbReference type="OrthoDB" id="8178339at2759"/>
<reference evidence="1" key="1">
    <citation type="submission" date="2021-12" db="EMBL/GenBank/DDBJ databases">
        <authorList>
            <person name="Martin H S."/>
        </authorList>
    </citation>
    <scope>NUCLEOTIDE SEQUENCE</scope>
</reference>
<gene>
    <name evidence="1" type="ORF">BINO364_LOCUS12367</name>
</gene>
<proteinExistence type="predicted"/>
<dbReference type="Pfam" id="PF01395">
    <property type="entry name" value="PBP_GOBP"/>
    <property type="match status" value="1"/>
</dbReference>
<dbReference type="CDD" id="cd23992">
    <property type="entry name" value="PBP_GOBP"/>
    <property type="match status" value="1"/>
</dbReference>
<accession>A0A8J9UV26</accession>
<dbReference type="SMART" id="SM00708">
    <property type="entry name" value="PhBP"/>
    <property type="match status" value="1"/>
</dbReference>
<dbReference type="InterPro" id="IPR006170">
    <property type="entry name" value="PBP/GOBP"/>
</dbReference>
<keyword evidence="2" id="KW-1185">Reference proteome</keyword>
<dbReference type="AlphaFoldDB" id="A0A8J9UV26"/>
<dbReference type="GO" id="GO:0005549">
    <property type="term" value="F:odorant binding"/>
    <property type="evidence" value="ECO:0007669"/>
    <property type="project" value="InterPro"/>
</dbReference>
<organism evidence="1 2">
    <name type="scientific">Brenthis ino</name>
    <name type="common">lesser marbled fritillary</name>
    <dbReference type="NCBI Taxonomy" id="405034"/>
    <lineage>
        <taxon>Eukaryota</taxon>
        <taxon>Metazoa</taxon>
        <taxon>Ecdysozoa</taxon>
        <taxon>Arthropoda</taxon>
        <taxon>Hexapoda</taxon>
        <taxon>Insecta</taxon>
        <taxon>Pterygota</taxon>
        <taxon>Neoptera</taxon>
        <taxon>Endopterygota</taxon>
        <taxon>Lepidoptera</taxon>
        <taxon>Glossata</taxon>
        <taxon>Ditrysia</taxon>
        <taxon>Papilionoidea</taxon>
        <taxon>Nymphalidae</taxon>
        <taxon>Heliconiinae</taxon>
        <taxon>Argynnini</taxon>
        <taxon>Brenthis</taxon>
    </lineage>
</organism>